<dbReference type="EMBL" id="BLXX01000003">
    <property type="protein sequence ID" value="GFO59101.1"/>
    <property type="molecule type" value="Genomic_DNA"/>
</dbReference>
<dbReference type="Pfam" id="PF20586">
    <property type="entry name" value="DUF6788"/>
    <property type="match status" value="1"/>
</dbReference>
<evidence type="ECO:0000313" key="2">
    <source>
        <dbReference type="EMBL" id="GFO59101.1"/>
    </source>
</evidence>
<sequence>MKTSKKDPSVYSMLQSEHERCLRAIRLILEEIARLPKGSLSQRKIKSNGKEYVYPCLRYREGAQVKFQHISATEVDTIAKLIERKKKLRRDVESISRRRDTIADILKKGGFPLNSGN</sequence>
<organism evidence="2 3">
    <name type="scientific">Geomonas silvestris</name>
    <dbReference type="NCBI Taxonomy" id="2740184"/>
    <lineage>
        <taxon>Bacteria</taxon>
        <taxon>Pseudomonadati</taxon>
        <taxon>Thermodesulfobacteriota</taxon>
        <taxon>Desulfuromonadia</taxon>
        <taxon>Geobacterales</taxon>
        <taxon>Geobacteraceae</taxon>
        <taxon>Geomonas</taxon>
    </lineage>
</organism>
<dbReference type="AlphaFoldDB" id="A0A6V8MGI4"/>
<feature type="domain" description="DUF6788" evidence="1">
    <location>
        <begin position="19"/>
        <end position="79"/>
    </location>
</feature>
<protein>
    <recommendedName>
        <fullName evidence="1">DUF6788 domain-containing protein</fullName>
    </recommendedName>
</protein>
<proteinExistence type="predicted"/>
<reference evidence="3" key="1">
    <citation type="submission" date="2020-06" db="EMBL/GenBank/DDBJ databases">
        <title>Draft genomic sequence of Geomonas sp. Red330.</title>
        <authorList>
            <person name="Itoh H."/>
            <person name="Zhenxing X."/>
            <person name="Ushijima N."/>
            <person name="Masuda Y."/>
            <person name="Shiratori Y."/>
            <person name="Senoo K."/>
        </authorList>
    </citation>
    <scope>NUCLEOTIDE SEQUENCE [LARGE SCALE GENOMIC DNA]</scope>
    <source>
        <strain evidence="3">Red330</strain>
    </source>
</reference>
<accession>A0A6V8MGI4</accession>
<evidence type="ECO:0000313" key="3">
    <source>
        <dbReference type="Proteomes" id="UP000556026"/>
    </source>
</evidence>
<name>A0A6V8MGI4_9BACT</name>
<evidence type="ECO:0000259" key="1">
    <source>
        <dbReference type="Pfam" id="PF20586"/>
    </source>
</evidence>
<dbReference type="InterPro" id="IPR046738">
    <property type="entry name" value="DUF6788"/>
</dbReference>
<gene>
    <name evidence="2" type="ORF">GMST_14260</name>
</gene>
<comment type="caution">
    <text evidence="2">The sequence shown here is derived from an EMBL/GenBank/DDBJ whole genome shotgun (WGS) entry which is preliminary data.</text>
</comment>
<dbReference type="RefSeq" id="WP_183353942.1">
    <property type="nucleotide sequence ID" value="NZ_BLXX01000003.1"/>
</dbReference>
<keyword evidence="3" id="KW-1185">Reference proteome</keyword>
<dbReference type="Proteomes" id="UP000556026">
    <property type="component" value="Unassembled WGS sequence"/>
</dbReference>